<dbReference type="EMBL" id="KN847556">
    <property type="protein sequence ID" value="KIW01207.1"/>
    <property type="molecule type" value="Genomic_DNA"/>
</dbReference>
<dbReference type="SUPFAM" id="SSF56300">
    <property type="entry name" value="Metallo-dependent phosphatases"/>
    <property type="match status" value="1"/>
</dbReference>
<gene>
    <name evidence="2" type="ORF">PV09_07255</name>
</gene>
<dbReference type="Gene3D" id="3.60.21.10">
    <property type="match status" value="1"/>
</dbReference>
<dbReference type="InterPro" id="IPR051693">
    <property type="entry name" value="UPF0046_metallophosphoest"/>
</dbReference>
<dbReference type="PANTHER" id="PTHR12905:SF16">
    <property type="entry name" value="SER_THR PROTEIN PHOSPHATASE FAMILY PROTEIN (AFU_ORTHOLOGUE AFUA_1G06000)"/>
    <property type="match status" value="1"/>
</dbReference>
<dbReference type="PANTHER" id="PTHR12905">
    <property type="entry name" value="METALLOPHOSPHOESTERASE"/>
    <property type="match status" value="1"/>
</dbReference>
<dbReference type="InterPro" id="IPR029052">
    <property type="entry name" value="Metallo-depent_PP-like"/>
</dbReference>
<accession>A0A0D1YK10</accession>
<dbReference type="InParanoid" id="A0A0D1YK10"/>
<dbReference type="GeneID" id="27315228"/>
<keyword evidence="3" id="KW-1185">Reference proteome</keyword>
<evidence type="ECO:0008006" key="4">
    <source>
        <dbReference type="Google" id="ProtNLM"/>
    </source>
</evidence>
<evidence type="ECO:0000256" key="1">
    <source>
        <dbReference type="SAM" id="MobiDB-lite"/>
    </source>
</evidence>
<dbReference type="Proteomes" id="UP000053259">
    <property type="component" value="Unassembled WGS sequence"/>
</dbReference>
<proteinExistence type="predicted"/>
<feature type="compositionally biased region" description="Low complexity" evidence="1">
    <location>
        <begin position="321"/>
        <end position="332"/>
    </location>
</feature>
<evidence type="ECO:0000313" key="2">
    <source>
        <dbReference type="EMBL" id="KIW01207.1"/>
    </source>
</evidence>
<reference evidence="2 3" key="1">
    <citation type="submission" date="2015-01" db="EMBL/GenBank/DDBJ databases">
        <title>The Genome Sequence of Ochroconis gallopava CBS43764.</title>
        <authorList>
            <consortium name="The Broad Institute Genomics Platform"/>
            <person name="Cuomo C."/>
            <person name="de Hoog S."/>
            <person name="Gorbushina A."/>
            <person name="Stielow B."/>
            <person name="Teixiera M."/>
            <person name="Abouelleil A."/>
            <person name="Chapman S.B."/>
            <person name="Priest M."/>
            <person name="Young S.K."/>
            <person name="Wortman J."/>
            <person name="Nusbaum C."/>
            <person name="Birren B."/>
        </authorList>
    </citation>
    <scope>NUCLEOTIDE SEQUENCE [LARGE SCALE GENOMIC DNA]</scope>
    <source>
        <strain evidence="2 3">CBS 43764</strain>
    </source>
</reference>
<dbReference type="RefSeq" id="XP_016211076.1">
    <property type="nucleotide sequence ID" value="XM_016361000.1"/>
</dbReference>
<organism evidence="2 3">
    <name type="scientific">Verruconis gallopava</name>
    <dbReference type="NCBI Taxonomy" id="253628"/>
    <lineage>
        <taxon>Eukaryota</taxon>
        <taxon>Fungi</taxon>
        <taxon>Dikarya</taxon>
        <taxon>Ascomycota</taxon>
        <taxon>Pezizomycotina</taxon>
        <taxon>Dothideomycetes</taxon>
        <taxon>Pleosporomycetidae</taxon>
        <taxon>Venturiales</taxon>
        <taxon>Sympoventuriaceae</taxon>
        <taxon>Verruconis</taxon>
    </lineage>
</organism>
<dbReference type="OrthoDB" id="630188at2759"/>
<feature type="compositionally biased region" description="Polar residues" evidence="1">
    <location>
        <begin position="294"/>
        <end position="310"/>
    </location>
</feature>
<dbReference type="VEuPathDB" id="FungiDB:PV09_07255"/>
<evidence type="ECO:0000313" key="3">
    <source>
        <dbReference type="Proteomes" id="UP000053259"/>
    </source>
</evidence>
<sequence length="394" mass="43625">MSGLLLDEASNECRESTRRDAVRGSCVSATRTIRHRSCRKVMCLSTLEISQTRVVFQSSKRQLRGWKRLTSRSRSLLEASNFSQEQNIIKKKIKHRSEVRHLGNHDITLDTEFYGANWTYFHNQRKQDEEDCRALLQDSPSITYLRHEPVHIKLTASTGPQTHFKVFGSPYSPAHGLWAFGYTDAQAAQLWDQVPVDTDVLVTHTPPKGHCDRTVTKSGRAGCEHLLRRLWRVRPPLHVCGHLHEGRGAEIITWNDGSDSPRPESHVLCWKDPGAGEGNKKQSILSLTPRDGRSGSQHGSPLSAVAASTSKWHERPARASTTAGNDVAAPAADDPDPETAEETGPVHGEDSARGRSRTTTCVVNAAIMKNSFGGPKQLNKPIVVDIDFPVLSDG</sequence>
<protein>
    <recommendedName>
        <fullName evidence="4">Calcineurin-like phosphoesterase domain-containing protein</fullName>
    </recommendedName>
</protein>
<dbReference type="AlphaFoldDB" id="A0A0D1YK10"/>
<feature type="region of interest" description="Disordered" evidence="1">
    <location>
        <begin position="254"/>
        <end position="357"/>
    </location>
</feature>
<name>A0A0D1YK10_9PEZI</name>